<dbReference type="EMBL" id="QTSX02006541">
    <property type="protein sequence ID" value="KAJ9053236.1"/>
    <property type="molecule type" value="Genomic_DNA"/>
</dbReference>
<keyword evidence="1" id="KW-0808">Transferase</keyword>
<proteinExistence type="predicted"/>
<evidence type="ECO:0000313" key="2">
    <source>
        <dbReference type="Proteomes" id="UP001165960"/>
    </source>
</evidence>
<sequence>MGWSYPCDIWSVGCILVELYTGDALFQTHENLEHLAMMQAVLGPIPLPMISRANKAGQKLFSESGRLLYPTPETSKQSTKFVKSMKDISVSLIGLVSNSLENRHPSWYFY</sequence>
<reference evidence="1" key="1">
    <citation type="submission" date="2022-04" db="EMBL/GenBank/DDBJ databases">
        <title>Genome of the entomopathogenic fungus Entomophthora muscae.</title>
        <authorList>
            <person name="Elya C."/>
            <person name="Lovett B.R."/>
            <person name="Lee E."/>
            <person name="Macias A.M."/>
            <person name="Hajek A.E."/>
            <person name="De Bivort B.L."/>
            <person name="Kasson M.T."/>
            <person name="De Fine Licht H.H."/>
            <person name="Stajich J.E."/>
        </authorList>
    </citation>
    <scope>NUCLEOTIDE SEQUENCE</scope>
    <source>
        <strain evidence="1">Berkeley</strain>
    </source>
</reference>
<comment type="caution">
    <text evidence="1">The sequence shown here is derived from an EMBL/GenBank/DDBJ whole genome shotgun (WGS) entry which is preliminary data.</text>
</comment>
<accession>A0ACC2RT09</accession>
<dbReference type="EC" id="2.7.12.1" evidence="1"/>
<keyword evidence="2" id="KW-1185">Reference proteome</keyword>
<keyword evidence="1" id="KW-0418">Kinase</keyword>
<protein>
    <submittedName>
        <fullName evidence="1">Serine threonine protein kinase CMGC group</fullName>
        <ecNumber evidence="1">2.7.12.1</ecNumber>
    </submittedName>
</protein>
<dbReference type="Proteomes" id="UP001165960">
    <property type="component" value="Unassembled WGS sequence"/>
</dbReference>
<organism evidence="1 2">
    <name type="scientific">Entomophthora muscae</name>
    <dbReference type="NCBI Taxonomy" id="34485"/>
    <lineage>
        <taxon>Eukaryota</taxon>
        <taxon>Fungi</taxon>
        <taxon>Fungi incertae sedis</taxon>
        <taxon>Zoopagomycota</taxon>
        <taxon>Entomophthoromycotina</taxon>
        <taxon>Entomophthoromycetes</taxon>
        <taxon>Entomophthorales</taxon>
        <taxon>Entomophthoraceae</taxon>
        <taxon>Entomophthora</taxon>
    </lineage>
</organism>
<gene>
    <name evidence="1" type="primary">LKH1_1</name>
    <name evidence="1" type="ORF">DSO57_1026182</name>
</gene>
<name>A0ACC2RT09_9FUNG</name>
<evidence type="ECO:0000313" key="1">
    <source>
        <dbReference type="EMBL" id="KAJ9053236.1"/>
    </source>
</evidence>